<evidence type="ECO:0000256" key="7">
    <source>
        <dbReference type="SAM" id="MobiDB-lite"/>
    </source>
</evidence>
<keyword evidence="4 5" id="KW-0413">Isomerase</keyword>
<accession>A0A7T4A2J1</accession>
<dbReference type="Gene3D" id="3.10.50.40">
    <property type="match status" value="2"/>
</dbReference>
<dbReference type="PANTHER" id="PTHR43811:SF19">
    <property type="entry name" value="39 KDA FK506-BINDING NUCLEAR PROTEIN"/>
    <property type="match status" value="1"/>
</dbReference>
<dbReference type="Pfam" id="PF00254">
    <property type="entry name" value="FKBP_C"/>
    <property type="match status" value="2"/>
</dbReference>
<evidence type="ECO:0000256" key="5">
    <source>
        <dbReference type="PROSITE-ProRule" id="PRU00277"/>
    </source>
</evidence>
<evidence type="ECO:0000313" key="9">
    <source>
        <dbReference type="EMBL" id="QQB16135.1"/>
    </source>
</evidence>
<dbReference type="InterPro" id="IPR046357">
    <property type="entry name" value="PPIase_dom_sf"/>
</dbReference>
<dbReference type="EMBL" id="CP065989">
    <property type="protein sequence ID" value="QQB16135.1"/>
    <property type="molecule type" value="Genomic_DNA"/>
</dbReference>
<dbReference type="PROSITE" id="PS50059">
    <property type="entry name" value="FKBP_PPIASE"/>
    <property type="match status" value="1"/>
</dbReference>
<feature type="region of interest" description="Disordered" evidence="7">
    <location>
        <begin position="167"/>
        <end position="203"/>
    </location>
</feature>
<dbReference type="GO" id="GO:0003755">
    <property type="term" value="F:peptidyl-prolyl cis-trans isomerase activity"/>
    <property type="evidence" value="ECO:0007669"/>
    <property type="project" value="UniProtKB-UniRule"/>
</dbReference>
<comment type="similarity">
    <text evidence="2 6">Belongs to the FKBP-type PPIase family.</text>
</comment>
<dbReference type="InterPro" id="IPR001179">
    <property type="entry name" value="PPIase_FKBP_dom"/>
</dbReference>
<evidence type="ECO:0000259" key="8">
    <source>
        <dbReference type="PROSITE" id="PS50059"/>
    </source>
</evidence>
<protein>
    <recommendedName>
        <fullName evidence="6">Peptidyl-prolyl cis-trans isomerase</fullName>
        <ecNumber evidence="6">5.2.1.8</ecNumber>
    </recommendedName>
</protein>
<dbReference type="SUPFAM" id="SSF54534">
    <property type="entry name" value="FKBP-like"/>
    <property type="match status" value="2"/>
</dbReference>
<evidence type="ECO:0000256" key="1">
    <source>
        <dbReference type="ARBA" id="ARBA00000971"/>
    </source>
</evidence>
<proteinExistence type="inferred from homology"/>
<organism evidence="9 10">
    <name type="scientific">Brevibacterium casei</name>
    <dbReference type="NCBI Taxonomy" id="33889"/>
    <lineage>
        <taxon>Bacteria</taxon>
        <taxon>Bacillati</taxon>
        <taxon>Actinomycetota</taxon>
        <taxon>Actinomycetes</taxon>
        <taxon>Micrococcales</taxon>
        <taxon>Brevibacteriaceae</taxon>
        <taxon>Brevibacterium</taxon>
    </lineage>
</organism>
<evidence type="ECO:0000256" key="3">
    <source>
        <dbReference type="ARBA" id="ARBA00023110"/>
    </source>
</evidence>
<comment type="catalytic activity">
    <reaction evidence="1 5 6">
        <text>[protein]-peptidylproline (omega=180) = [protein]-peptidylproline (omega=0)</text>
        <dbReference type="Rhea" id="RHEA:16237"/>
        <dbReference type="Rhea" id="RHEA-COMP:10747"/>
        <dbReference type="Rhea" id="RHEA-COMP:10748"/>
        <dbReference type="ChEBI" id="CHEBI:83833"/>
        <dbReference type="ChEBI" id="CHEBI:83834"/>
        <dbReference type="EC" id="5.2.1.8"/>
    </reaction>
</comment>
<dbReference type="AlphaFoldDB" id="A0A7T4A2J1"/>
<reference evidence="9 10" key="1">
    <citation type="submission" date="2020-12" db="EMBL/GenBank/DDBJ databases">
        <title>FDA dAtabase for Regulatory Grade micrObial Sequences (FDA-ARGOS): Supporting development and validation of Infectious Disease Dx tests.</title>
        <authorList>
            <person name="Sproer C."/>
            <person name="Gronow S."/>
            <person name="Severitt S."/>
            <person name="Schroder I."/>
            <person name="Tallon L."/>
            <person name="Sadzewicz L."/>
            <person name="Zhao X."/>
            <person name="Boylan J."/>
            <person name="Ott S."/>
            <person name="Bowen H."/>
            <person name="Vavikolanu K."/>
            <person name="Mehta A."/>
            <person name="Aluvathingal J."/>
            <person name="Nadendla S."/>
            <person name="Lowell S."/>
            <person name="Myers T."/>
            <person name="Yan Y."/>
            <person name="Sichtig H."/>
        </authorList>
    </citation>
    <scope>NUCLEOTIDE SEQUENCE [LARGE SCALE GENOMIC DNA]</scope>
    <source>
        <strain evidence="9 10">FDAARGOS_990</strain>
    </source>
</reference>
<dbReference type="PANTHER" id="PTHR43811">
    <property type="entry name" value="FKBP-TYPE PEPTIDYL-PROLYL CIS-TRANS ISOMERASE FKPA"/>
    <property type="match status" value="1"/>
</dbReference>
<dbReference type="EC" id="5.2.1.8" evidence="6"/>
<evidence type="ECO:0000256" key="2">
    <source>
        <dbReference type="ARBA" id="ARBA00006577"/>
    </source>
</evidence>
<dbReference type="Proteomes" id="UP000595374">
    <property type="component" value="Chromosome"/>
</dbReference>
<evidence type="ECO:0000256" key="6">
    <source>
        <dbReference type="RuleBase" id="RU003915"/>
    </source>
</evidence>
<feature type="region of interest" description="Disordered" evidence="7">
    <location>
        <begin position="17"/>
        <end position="55"/>
    </location>
</feature>
<evidence type="ECO:0000313" key="10">
    <source>
        <dbReference type="Proteomes" id="UP000595374"/>
    </source>
</evidence>
<evidence type="ECO:0000256" key="4">
    <source>
        <dbReference type="ARBA" id="ARBA00023235"/>
    </source>
</evidence>
<name>A0A7T4A2J1_9MICO</name>
<feature type="domain" description="PPIase FKBP-type" evidence="8">
    <location>
        <begin position="221"/>
        <end position="313"/>
    </location>
</feature>
<gene>
    <name evidence="9" type="ORF">I6H47_12390</name>
</gene>
<sequence length="314" mass="32546">MLSAIAAAVLLLSACGSSEPDDSGASAPASVPAQDAKSTSLDDITVDGDPGEKPTVEFTAPLVVESTEAKVLSEGDGDPVAAGEQVTAQMTLVSGVTGEVIESSYDSGSPAGFPMDKSQISEDLYTAIEGKKVGSRVLMTLNGSPQQGQPSQTLIYVIDIEKTSQPLTRAEGEEADQSGNPVTVTWEDNGEPKITAPTGDKPSDLQSFTTIEGTGPEVKEGQTVAVKYTGWLWDDTSQPFDSNWPEGSQPFPVSPVGQANVIDGWNEGLIGHKVGSQIVLVIPPDKGYGSAGSPPKIPENATLIFVIDILSADG</sequence>
<keyword evidence="3 5" id="KW-0697">Rotamase</keyword>